<keyword evidence="3" id="KW-1185">Reference proteome</keyword>
<dbReference type="KEGG" id="rbc:BN938_1017"/>
<feature type="coiled-coil region" evidence="1">
    <location>
        <begin position="106"/>
        <end position="182"/>
    </location>
</feature>
<keyword evidence="1" id="KW-0175">Coiled coil</keyword>
<dbReference type="AlphaFoldDB" id="A0A060R7C9"/>
<protein>
    <submittedName>
        <fullName evidence="2">Putative lipoprotein</fullName>
    </submittedName>
</protein>
<reference evidence="2 3" key="1">
    <citation type="journal article" date="2015" name="Genome Announc.">
        <title>Complete Genome Sequence of the Novel Leech Symbiont Mucinivorans hirudinis M3T.</title>
        <authorList>
            <person name="Nelson M.C."/>
            <person name="Bomar L."/>
            <person name="Graf J."/>
        </authorList>
    </citation>
    <scope>NUCLEOTIDE SEQUENCE [LARGE SCALE GENOMIC DNA]</scope>
    <source>
        <strain evidence="3">M3</strain>
    </source>
</reference>
<name>A0A060R7C9_9BACT</name>
<evidence type="ECO:0000313" key="2">
    <source>
        <dbReference type="EMBL" id="CDN31115.1"/>
    </source>
</evidence>
<dbReference type="Proteomes" id="UP000027616">
    <property type="component" value="Chromosome I"/>
</dbReference>
<gene>
    <name evidence="2" type="ORF">BN938_1017</name>
</gene>
<dbReference type="STRING" id="1433126.BN938_1017"/>
<dbReference type="PROSITE" id="PS51257">
    <property type="entry name" value="PROKAR_LIPOPROTEIN"/>
    <property type="match status" value="1"/>
</dbReference>
<dbReference type="HOGENOM" id="CLU_959239_0_0_10"/>
<organism evidence="2 3">
    <name type="scientific">Mucinivorans hirudinis</name>
    <dbReference type="NCBI Taxonomy" id="1433126"/>
    <lineage>
        <taxon>Bacteria</taxon>
        <taxon>Pseudomonadati</taxon>
        <taxon>Bacteroidota</taxon>
        <taxon>Bacteroidia</taxon>
        <taxon>Bacteroidales</taxon>
        <taxon>Rikenellaceae</taxon>
        <taxon>Mucinivorans</taxon>
    </lineage>
</organism>
<keyword evidence="2" id="KW-0449">Lipoprotein</keyword>
<dbReference type="OrthoDB" id="597123at2"/>
<sequence>MKKLLLAAVAVVVFTGCENNKEKVAQLNTSKDSLQQIVLMKDSIINEAFLDINEIATTLSSITEREKLVAGQTQGEITKTKKEQITENINAIAALLEKNRQTIARLSGATQKLKEANVQIEGLKKLVASLELQLAEKNVQIEELAQKVQSLNIEVANLNSAISGLKEDKASLESTLAEQTIELNTVYFVIGSEKDLMNNKIIDKKGFIGRTKTANANADLGNFTKADLRNVERIPINQKKVTLVTAHPSDSYMFVEGAKNVTEELIITDKNRFWSNSKFLVISYK</sequence>
<dbReference type="eggNOG" id="COG4372">
    <property type="taxonomic scope" value="Bacteria"/>
</dbReference>
<evidence type="ECO:0000313" key="3">
    <source>
        <dbReference type="Proteomes" id="UP000027616"/>
    </source>
</evidence>
<dbReference type="EMBL" id="HG934468">
    <property type="protein sequence ID" value="CDN31115.1"/>
    <property type="molecule type" value="Genomic_DNA"/>
</dbReference>
<accession>A0A060R7C9</accession>
<proteinExistence type="predicted"/>
<evidence type="ECO:0000256" key="1">
    <source>
        <dbReference type="SAM" id="Coils"/>
    </source>
</evidence>